<dbReference type="Pfam" id="PF04151">
    <property type="entry name" value="PPC"/>
    <property type="match status" value="2"/>
</dbReference>
<dbReference type="EMBL" id="FOYZ01000003">
    <property type="protein sequence ID" value="SFR69802.1"/>
    <property type="molecule type" value="Genomic_DNA"/>
</dbReference>
<keyword evidence="4" id="KW-1185">Reference proteome</keyword>
<dbReference type="SUPFAM" id="SSF89260">
    <property type="entry name" value="Collagen-binding domain"/>
    <property type="match status" value="3"/>
</dbReference>
<accession>A0A1I6ISU1</accession>
<gene>
    <name evidence="3" type="ORF">SAMN05661086_01145</name>
</gene>
<feature type="domain" description="Peptidase C-terminal archaeal/bacterial" evidence="1">
    <location>
        <begin position="597"/>
        <end position="662"/>
    </location>
</feature>
<dbReference type="Gene3D" id="3.90.70.10">
    <property type="entry name" value="Cysteine proteinases"/>
    <property type="match status" value="1"/>
</dbReference>
<dbReference type="RefSeq" id="WP_092559729.1">
    <property type="nucleotide sequence ID" value="NZ_FOYZ01000003.1"/>
</dbReference>
<evidence type="ECO:0000313" key="4">
    <source>
        <dbReference type="Proteomes" id="UP000199659"/>
    </source>
</evidence>
<organism evidence="3 4">
    <name type="scientific">Anaeromicropila populeti</name>
    <dbReference type="NCBI Taxonomy" id="37658"/>
    <lineage>
        <taxon>Bacteria</taxon>
        <taxon>Bacillati</taxon>
        <taxon>Bacillota</taxon>
        <taxon>Clostridia</taxon>
        <taxon>Lachnospirales</taxon>
        <taxon>Lachnospiraceae</taxon>
        <taxon>Anaeromicropila</taxon>
    </lineage>
</organism>
<dbReference type="InterPro" id="IPR039564">
    <property type="entry name" value="Peptidase_C39-like"/>
</dbReference>
<name>A0A1I6ISU1_9FIRM</name>
<evidence type="ECO:0000313" key="3">
    <source>
        <dbReference type="EMBL" id="SFR69802.1"/>
    </source>
</evidence>
<reference evidence="3 4" key="1">
    <citation type="submission" date="2016-10" db="EMBL/GenBank/DDBJ databases">
        <authorList>
            <person name="de Groot N.N."/>
        </authorList>
    </citation>
    <scope>NUCLEOTIDE SEQUENCE [LARGE SCALE GENOMIC DNA]</scope>
    <source>
        <strain evidence="3 4">743A</strain>
    </source>
</reference>
<proteinExistence type="predicted"/>
<dbReference type="Pfam" id="PF13529">
    <property type="entry name" value="Peptidase_C39_2"/>
    <property type="match status" value="1"/>
</dbReference>
<feature type="domain" description="Peptidase C-terminal archaeal/bacterial" evidence="1">
    <location>
        <begin position="183"/>
        <end position="247"/>
    </location>
</feature>
<evidence type="ECO:0000259" key="1">
    <source>
        <dbReference type="Pfam" id="PF04151"/>
    </source>
</evidence>
<protein>
    <submittedName>
        <fullName evidence="3">Pre-peptidase C-terminal domain-containing protein</fullName>
    </submittedName>
</protein>
<dbReference type="InterPro" id="IPR007280">
    <property type="entry name" value="Peptidase_C_arc/bac"/>
</dbReference>
<dbReference type="Gene3D" id="2.60.120.380">
    <property type="match status" value="4"/>
</dbReference>
<dbReference type="STRING" id="37658.SAMN05661086_01145"/>
<sequence length="681" mass="73883">MTNLKKVSICLFTAFIGMFIFNVPVFAVAGMSESESNNTASTAVIIPSDYDLTQEIGGSIGYAGDVDYYKFVPLNNAGYSIVTLGTTDTFGYLYDSNMNLLDVSDNQLNPGGINFELRYELTAGSTYYIKVTHKSETETGDYTLKITGVNYDKKDIEPNNSFGTAVSLSDFATVQADISTAGDEDFYKVTVSGGGSFSFETSGGTDTLGYLYDSNYNLIASDDNSGEENNMKIVSNLSGQQIYYVKVCHSSPNGTGSYSLLITPPNAVSSTDWEGGDDFSTAIDLATENYFSYSGAGINYSGDVDIYKFTPQVDGIYTFQNPYTLHGRANVYGEVYDSSLTLLKSDANSSSAGNFQVDVELTADQTYYLKVAAPAGNTGVYGIDIARGKCLSVPQYLQLPYDMVCWATASSMAIAYFNNDTLDRTVMIAKDCARTWYAGTEALYGADYYTYPSVFNQPAHLLNCGSYINASTAFDVEVSVWENMSSDPRDSTSYSYSTNELIKSINSGYPIIVKVQNSAGGNHCLIVKGYKYDANGLNVIYNDPLDGQEHISVAVYPLGYVTFYPTDKDLEPNDTTDVAIHLSSDTSIQGSIGKTGDVDCYRFSAAMNDHYTLETTGTTDTYAELYDSNGNLIASADAGGEGSNFKIQCHLAPYQTYYLKVSHSGSGTGSYTLTSTYTHPL</sequence>
<dbReference type="OrthoDB" id="2019089at2"/>
<feature type="domain" description="Peptidase C39-like" evidence="2">
    <location>
        <begin position="392"/>
        <end position="544"/>
    </location>
</feature>
<evidence type="ECO:0000259" key="2">
    <source>
        <dbReference type="Pfam" id="PF13529"/>
    </source>
</evidence>
<dbReference type="Proteomes" id="UP000199659">
    <property type="component" value="Unassembled WGS sequence"/>
</dbReference>
<dbReference type="AlphaFoldDB" id="A0A1I6ISU1"/>